<dbReference type="Gene3D" id="3.30.470.20">
    <property type="entry name" value="ATP-grasp fold, B domain"/>
    <property type="match status" value="1"/>
</dbReference>
<evidence type="ECO:0000256" key="8">
    <source>
        <dbReference type="ARBA" id="ARBA00022840"/>
    </source>
</evidence>
<proteinExistence type="inferred from homology"/>
<dbReference type="PANTHER" id="PTHR43599:SF3">
    <property type="entry name" value="SI:DKEY-6E2.2"/>
    <property type="match status" value="1"/>
</dbReference>
<dbReference type="SUPFAM" id="SSF56104">
    <property type="entry name" value="SAICAR synthase-like"/>
    <property type="match status" value="1"/>
</dbReference>
<dbReference type="UniPathway" id="UPA00074">
    <property type="reaction ID" value="UER00131"/>
</dbReference>
<dbReference type="CDD" id="cd01415">
    <property type="entry name" value="SAICAR_synt_PurC"/>
    <property type="match status" value="1"/>
</dbReference>
<reference evidence="13 14" key="1">
    <citation type="submission" date="2018-06" db="EMBL/GenBank/DDBJ databases">
        <authorList>
            <consortium name="Pathogen Informatics"/>
            <person name="Doyle S."/>
        </authorList>
    </citation>
    <scope>NUCLEOTIDE SEQUENCE [LARGE SCALE GENOMIC DNA]</scope>
    <source>
        <strain evidence="14">NCTC 10815</strain>
    </source>
</reference>
<evidence type="ECO:0000256" key="6">
    <source>
        <dbReference type="ARBA" id="ARBA00022741"/>
    </source>
</evidence>
<dbReference type="Pfam" id="PF01259">
    <property type="entry name" value="SAICAR_synt"/>
    <property type="match status" value="1"/>
</dbReference>
<dbReference type="RefSeq" id="WP_003756351.1">
    <property type="nucleotide sequence ID" value="NZ_CABKNG010000001.1"/>
</dbReference>
<comment type="similarity">
    <text evidence="2 11">Belongs to the SAICAR synthetase family.</text>
</comment>
<dbReference type="FunFam" id="3.30.470.20:FF:000006">
    <property type="entry name" value="Phosphoribosylaminoimidazole-succinocarboxamide synthase"/>
    <property type="match status" value="1"/>
</dbReference>
<evidence type="ECO:0000313" key="13">
    <source>
        <dbReference type="EMBL" id="STY42942.1"/>
    </source>
</evidence>
<evidence type="ECO:0000313" key="14">
    <source>
        <dbReference type="Proteomes" id="UP000254879"/>
    </source>
</evidence>
<keyword evidence="5 11" id="KW-0436">Ligase</keyword>
<dbReference type="GO" id="GO:0006189">
    <property type="term" value="P:'de novo' IMP biosynthetic process"/>
    <property type="evidence" value="ECO:0007669"/>
    <property type="project" value="UniProtKB-UniRule"/>
</dbReference>
<comment type="catalytic activity">
    <reaction evidence="10 11">
        <text>5-amino-1-(5-phospho-D-ribosyl)imidazole-4-carboxylate + L-aspartate + ATP = (2S)-2-[5-amino-1-(5-phospho-beta-D-ribosyl)imidazole-4-carboxamido]succinate + ADP + phosphate + 2 H(+)</text>
        <dbReference type="Rhea" id="RHEA:22628"/>
        <dbReference type="ChEBI" id="CHEBI:15378"/>
        <dbReference type="ChEBI" id="CHEBI:29991"/>
        <dbReference type="ChEBI" id="CHEBI:30616"/>
        <dbReference type="ChEBI" id="CHEBI:43474"/>
        <dbReference type="ChEBI" id="CHEBI:58443"/>
        <dbReference type="ChEBI" id="CHEBI:77657"/>
        <dbReference type="ChEBI" id="CHEBI:456216"/>
        <dbReference type="EC" id="6.3.2.6"/>
    </reaction>
</comment>
<dbReference type="PANTHER" id="PTHR43599">
    <property type="entry name" value="MULTIFUNCTIONAL PROTEIN ADE2"/>
    <property type="match status" value="1"/>
</dbReference>
<evidence type="ECO:0000256" key="4">
    <source>
        <dbReference type="ARBA" id="ARBA00016460"/>
    </source>
</evidence>
<evidence type="ECO:0000256" key="10">
    <source>
        <dbReference type="ARBA" id="ARBA00048475"/>
    </source>
</evidence>
<comment type="pathway">
    <text evidence="1 11">Purine metabolism; IMP biosynthesis via de novo pathway; 5-amino-1-(5-phospho-D-ribosyl)imidazole-4-carboxamide from 5-amino-1-(5-phospho-D-ribosyl)imidazole-4-carboxylate: step 1/2.</text>
</comment>
<dbReference type="EMBL" id="UGPG01000001">
    <property type="protein sequence ID" value="STY42942.1"/>
    <property type="molecule type" value="Genomic_DNA"/>
</dbReference>
<evidence type="ECO:0000256" key="1">
    <source>
        <dbReference type="ARBA" id="ARBA00004672"/>
    </source>
</evidence>
<evidence type="ECO:0000256" key="2">
    <source>
        <dbReference type="ARBA" id="ARBA00010190"/>
    </source>
</evidence>
<evidence type="ECO:0000256" key="5">
    <source>
        <dbReference type="ARBA" id="ARBA00022598"/>
    </source>
</evidence>
<evidence type="ECO:0000256" key="3">
    <source>
        <dbReference type="ARBA" id="ARBA00012217"/>
    </source>
</evidence>
<dbReference type="GO" id="GO:0005524">
    <property type="term" value="F:ATP binding"/>
    <property type="evidence" value="ECO:0007669"/>
    <property type="project" value="UniProtKB-KW"/>
</dbReference>
<evidence type="ECO:0000256" key="9">
    <source>
        <dbReference type="ARBA" id="ARBA00030409"/>
    </source>
</evidence>
<keyword evidence="8 11" id="KW-0067">ATP-binding</keyword>
<dbReference type="GO" id="GO:0004639">
    <property type="term" value="F:phosphoribosylaminoimidazolesuccinocarboxamide synthase activity"/>
    <property type="evidence" value="ECO:0007669"/>
    <property type="project" value="UniProtKB-UniRule"/>
</dbReference>
<dbReference type="InterPro" id="IPR033934">
    <property type="entry name" value="SAICAR_synt_PurC"/>
</dbReference>
<accession>A0A378MCA1</accession>
<dbReference type="InterPro" id="IPR028923">
    <property type="entry name" value="SAICAR_synt/ADE2_N"/>
</dbReference>
<name>A0A378MCA1_LISGR</name>
<evidence type="ECO:0000256" key="11">
    <source>
        <dbReference type="HAMAP-Rule" id="MF_00137"/>
    </source>
</evidence>
<evidence type="ECO:0000259" key="12">
    <source>
        <dbReference type="Pfam" id="PF01259"/>
    </source>
</evidence>
<dbReference type="InterPro" id="IPR001636">
    <property type="entry name" value="SAICAR_synth"/>
</dbReference>
<dbReference type="PROSITE" id="PS01058">
    <property type="entry name" value="SAICAR_SYNTHETASE_2"/>
    <property type="match status" value="1"/>
</dbReference>
<dbReference type="GO" id="GO:0009236">
    <property type="term" value="P:cobalamin biosynthetic process"/>
    <property type="evidence" value="ECO:0007669"/>
    <property type="project" value="InterPro"/>
</dbReference>
<dbReference type="InterPro" id="IPR018236">
    <property type="entry name" value="SAICAR_synthetase_CS"/>
</dbReference>
<feature type="domain" description="SAICAR synthetase/ADE2 N-terminal" evidence="12">
    <location>
        <begin position="5"/>
        <end position="231"/>
    </location>
</feature>
<dbReference type="InterPro" id="IPR050089">
    <property type="entry name" value="SAICAR_synthetase"/>
</dbReference>
<dbReference type="PROSITE" id="PS01057">
    <property type="entry name" value="SAICAR_SYNTHETASE_1"/>
    <property type="match status" value="1"/>
</dbReference>
<dbReference type="HAMAP" id="MF_00137">
    <property type="entry name" value="SAICAR_synth"/>
    <property type="match status" value="1"/>
</dbReference>
<evidence type="ECO:0000256" key="7">
    <source>
        <dbReference type="ARBA" id="ARBA00022755"/>
    </source>
</evidence>
<protein>
    <recommendedName>
        <fullName evidence="4 11">Phosphoribosylaminoimidazole-succinocarboxamide synthase</fullName>
        <ecNumber evidence="3 11">6.3.2.6</ecNumber>
    </recommendedName>
    <alternativeName>
        <fullName evidence="9 11">SAICAR synthetase</fullName>
    </alternativeName>
</protein>
<organism evidence="13 14">
    <name type="scientific">Listeria grayi</name>
    <name type="common">Listeria murrayi</name>
    <dbReference type="NCBI Taxonomy" id="1641"/>
    <lineage>
        <taxon>Bacteria</taxon>
        <taxon>Bacillati</taxon>
        <taxon>Bacillota</taxon>
        <taxon>Bacilli</taxon>
        <taxon>Bacillales</taxon>
        <taxon>Listeriaceae</taxon>
        <taxon>Listeria</taxon>
    </lineage>
</organism>
<dbReference type="EC" id="6.3.2.6" evidence="3 11"/>
<gene>
    <name evidence="11 13" type="primary">purC</name>
    <name evidence="13" type="ORF">NCTC10815_00194</name>
</gene>
<dbReference type="AlphaFoldDB" id="A0A378MCA1"/>
<dbReference type="Proteomes" id="UP000254879">
    <property type="component" value="Unassembled WGS sequence"/>
</dbReference>
<keyword evidence="7 11" id="KW-0658">Purine biosynthesis</keyword>
<dbReference type="Gene3D" id="3.30.200.20">
    <property type="entry name" value="Phosphorylase Kinase, domain 1"/>
    <property type="match status" value="1"/>
</dbReference>
<sequence>MKETLLYEGKAKRLFQTDDPTILRVVYKDDATALNGKRKEVFSGKGRLNNQITSLLFDYLREEGIPSHFIKAISEIEQLVKAVTVIPLEVVVRNKTAGSLSKRLGRADGETIDPAIIEFYYKDDELDDPFINQDHIRYLKIATTAQVETIKEQALTVNQALKKLFLRMGIELIDFKLEFGIDTAGNVLLADEISPDTCRLWDLETNQKLDKDVFRQNIGNLTTVYEEVLTRLQNVNH</sequence>
<dbReference type="NCBIfam" id="TIGR00081">
    <property type="entry name" value="purC"/>
    <property type="match status" value="1"/>
</dbReference>
<keyword evidence="6 11" id="KW-0547">Nucleotide-binding</keyword>